<dbReference type="AlphaFoldDB" id="A0A495CXT8"/>
<evidence type="ECO:0008006" key="3">
    <source>
        <dbReference type="Google" id="ProtNLM"/>
    </source>
</evidence>
<comment type="caution">
    <text evidence="1">The sequence shown here is derived from an EMBL/GenBank/DDBJ whole genome shotgun (WGS) entry which is preliminary data.</text>
</comment>
<dbReference type="Gene3D" id="3.40.630.30">
    <property type="match status" value="1"/>
</dbReference>
<dbReference type="EMBL" id="RBIM01000008">
    <property type="protein sequence ID" value="RKQ94114.1"/>
    <property type="molecule type" value="Genomic_DNA"/>
</dbReference>
<dbReference type="Proteomes" id="UP000273675">
    <property type="component" value="Unassembled WGS sequence"/>
</dbReference>
<protein>
    <recommendedName>
        <fullName evidence="3">N-acetyltransferase domain-containing protein</fullName>
    </recommendedName>
</protein>
<evidence type="ECO:0000313" key="1">
    <source>
        <dbReference type="EMBL" id="RKQ94114.1"/>
    </source>
</evidence>
<proteinExistence type="predicted"/>
<reference evidence="1 2" key="1">
    <citation type="submission" date="2018-10" db="EMBL/GenBank/DDBJ databases">
        <title>Genomic Encyclopedia of Type Strains, Phase IV (KMG-IV): sequencing the most valuable type-strain genomes for metagenomic binning, comparative biology and taxonomic classification.</title>
        <authorList>
            <person name="Goeker M."/>
        </authorList>
    </citation>
    <scope>NUCLEOTIDE SEQUENCE [LARGE SCALE GENOMIC DNA]</scope>
    <source>
        <strain evidence="1 2">DSM 4734</strain>
    </source>
</reference>
<name>A0A495CXT8_9PROT</name>
<dbReference type="InterPro" id="IPR016181">
    <property type="entry name" value="Acyl_CoA_acyltransferase"/>
</dbReference>
<gene>
    <name evidence="1" type="ORF">C7435_3085</name>
</gene>
<accession>A0A495CXT8</accession>
<evidence type="ECO:0000313" key="2">
    <source>
        <dbReference type="Proteomes" id="UP000273675"/>
    </source>
</evidence>
<dbReference type="SUPFAM" id="SSF55729">
    <property type="entry name" value="Acyl-CoA N-acyltransferases (Nat)"/>
    <property type="match status" value="1"/>
</dbReference>
<sequence length="234" mass="25790">MRTAEFKHAPIEPGQKCDWLGIQNTEVAGRLPDVIYGRLPADDIEALAAAQHAGFHFVECSMDLALKLNNAWSPPKYASKPLSIEPAKSADIEAVEELAASMFEYGRFAEDPVFAREKVALRQRSMVRDLHKQGASVHITRANGQVAGFMISKRDTAVATSQLILGGVDPNFRMLTYRFWATCLESQRSTGSTLVTTRVSAANVPVLNLYSAFGFSVTSTLWGVRWLRRGAKSE</sequence>
<organism evidence="1 2">
    <name type="scientific">Maricaulis maris</name>
    <dbReference type="NCBI Taxonomy" id="74318"/>
    <lineage>
        <taxon>Bacteria</taxon>
        <taxon>Pseudomonadati</taxon>
        <taxon>Pseudomonadota</taxon>
        <taxon>Alphaproteobacteria</taxon>
        <taxon>Maricaulales</taxon>
        <taxon>Maricaulaceae</taxon>
        <taxon>Maricaulis</taxon>
    </lineage>
</organism>